<dbReference type="AlphaFoldDB" id="A0A4Z2J8P1"/>
<reference evidence="2 3" key="1">
    <citation type="submission" date="2019-03" db="EMBL/GenBank/DDBJ databases">
        <title>First draft genome of Liparis tanakae, snailfish: a comprehensive survey of snailfish specific genes.</title>
        <authorList>
            <person name="Kim W."/>
            <person name="Song I."/>
            <person name="Jeong J.-H."/>
            <person name="Kim D."/>
            <person name="Kim S."/>
            <person name="Ryu S."/>
            <person name="Song J.Y."/>
            <person name="Lee S.K."/>
        </authorList>
    </citation>
    <scope>NUCLEOTIDE SEQUENCE [LARGE SCALE GENOMIC DNA]</scope>
    <source>
        <tissue evidence="2">Muscle</tissue>
    </source>
</reference>
<feature type="compositionally biased region" description="Polar residues" evidence="1">
    <location>
        <begin position="129"/>
        <end position="141"/>
    </location>
</feature>
<evidence type="ECO:0000313" key="3">
    <source>
        <dbReference type="Proteomes" id="UP000314294"/>
    </source>
</evidence>
<comment type="caution">
    <text evidence="2">The sequence shown here is derived from an EMBL/GenBank/DDBJ whole genome shotgun (WGS) entry which is preliminary data.</text>
</comment>
<feature type="region of interest" description="Disordered" evidence="1">
    <location>
        <begin position="74"/>
        <end position="102"/>
    </location>
</feature>
<evidence type="ECO:0000256" key="1">
    <source>
        <dbReference type="SAM" id="MobiDB-lite"/>
    </source>
</evidence>
<gene>
    <name evidence="2" type="ORF">EYF80_003601</name>
</gene>
<keyword evidence="3" id="KW-1185">Reference proteome</keyword>
<evidence type="ECO:0000313" key="2">
    <source>
        <dbReference type="EMBL" id="TNN86184.1"/>
    </source>
</evidence>
<sequence>MIGSEVPGRTRSVDHPTSCRCGFPPALIACSALISFTCPSRSERHHERLRHFIPTRARSVRLICGRHAGRAYGRHASPGVTPGGWRPSSEGLGSPEKRAVPDDSCRLPSHAPLIPHDCPVRPADAASGFQPSPQRSPSKGVLQSSVTCSMYRGTVSAGINVSTSLRRAARLGDARRNDGGEFRLHGTRPATLGPARRCQRRVGGGSIRTASPPLICSDNEADGLL</sequence>
<protein>
    <submittedName>
        <fullName evidence="2">Uncharacterized protein</fullName>
    </submittedName>
</protein>
<dbReference type="EMBL" id="SRLO01000017">
    <property type="protein sequence ID" value="TNN86184.1"/>
    <property type="molecule type" value="Genomic_DNA"/>
</dbReference>
<organism evidence="2 3">
    <name type="scientific">Liparis tanakae</name>
    <name type="common">Tanaka's snailfish</name>
    <dbReference type="NCBI Taxonomy" id="230148"/>
    <lineage>
        <taxon>Eukaryota</taxon>
        <taxon>Metazoa</taxon>
        <taxon>Chordata</taxon>
        <taxon>Craniata</taxon>
        <taxon>Vertebrata</taxon>
        <taxon>Euteleostomi</taxon>
        <taxon>Actinopterygii</taxon>
        <taxon>Neopterygii</taxon>
        <taxon>Teleostei</taxon>
        <taxon>Neoteleostei</taxon>
        <taxon>Acanthomorphata</taxon>
        <taxon>Eupercaria</taxon>
        <taxon>Perciformes</taxon>
        <taxon>Cottioidei</taxon>
        <taxon>Cottales</taxon>
        <taxon>Liparidae</taxon>
        <taxon>Liparis</taxon>
    </lineage>
</organism>
<proteinExistence type="predicted"/>
<name>A0A4Z2J8P1_9TELE</name>
<dbReference type="Proteomes" id="UP000314294">
    <property type="component" value="Unassembled WGS sequence"/>
</dbReference>
<accession>A0A4Z2J8P1</accession>
<feature type="region of interest" description="Disordered" evidence="1">
    <location>
        <begin position="121"/>
        <end position="141"/>
    </location>
</feature>